<dbReference type="Proteomes" id="UP000289326">
    <property type="component" value="Chromosome"/>
</dbReference>
<proteinExistence type="inferred from homology"/>
<dbReference type="Gene3D" id="3.40.50.1820">
    <property type="entry name" value="alpha/beta hydrolase"/>
    <property type="match status" value="1"/>
</dbReference>
<reference evidence="4 5" key="1">
    <citation type="submission" date="2019-01" db="EMBL/GenBank/DDBJ databases">
        <title>Complete sequence and annotation of the Mycoplasma phocirhinis strain 852T genome.</title>
        <authorList>
            <person name="Frasca S.Jr."/>
            <person name="Kutish G.F."/>
            <person name="Castellanos Gell J."/>
            <person name="Michaels D.L."/>
            <person name="Brown D.R."/>
        </authorList>
    </citation>
    <scope>NUCLEOTIDE SEQUENCE [LARGE SCALE GENOMIC DNA]</scope>
    <source>
        <strain evidence="4 5">852</strain>
    </source>
</reference>
<dbReference type="GO" id="GO:0016020">
    <property type="term" value="C:membrane"/>
    <property type="evidence" value="ECO:0007669"/>
    <property type="project" value="TreeGrafter"/>
</dbReference>
<feature type="domain" description="AB hydrolase-1" evidence="3">
    <location>
        <begin position="25"/>
        <end position="124"/>
    </location>
</feature>
<gene>
    <name evidence="4" type="ORF">EG856_00205</name>
</gene>
<dbReference type="PANTHER" id="PTHR43798:SF33">
    <property type="entry name" value="HYDROLASE, PUTATIVE (AFU_ORTHOLOGUE AFUA_2G14860)-RELATED"/>
    <property type="match status" value="1"/>
</dbReference>
<dbReference type="RefSeq" id="WP_130429138.1">
    <property type="nucleotide sequence ID" value="NZ_CP034841.1"/>
</dbReference>
<keyword evidence="5" id="KW-1185">Reference proteome</keyword>
<dbReference type="PANTHER" id="PTHR43798">
    <property type="entry name" value="MONOACYLGLYCEROL LIPASE"/>
    <property type="match status" value="1"/>
</dbReference>
<name>A0A4P6MNA3_9BACT</name>
<comment type="similarity">
    <text evidence="1">Belongs to the lipase/esterase LIP3/BchO family.</text>
</comment>
<keyword evidence="2" id="KW-0719">Serine esterase</keyword>
<sequence>MKFNYIDFDNEHIPIYTDDRKSDTTLFFLHGINSSSDFCTKLIDLPHKYNTVAINFPGSKYIQSENIENKIKLNKWYEYANEVIQQIKTKHIYILAHSMSGFIGAKLANHPRVKKVILLSAINPLMIKSQSYSMLKNLLNNNVKSGDLWTKILSMGLKFSSFGRNILNINEKWVPIIKENLLDTSFLEKLHNLYSSAKDKLIFIIGENDTIVDSKWFIEYAKSIDAPHFIIGLNHSPLYTDPQGINHFLNILFKPKKRMPYTKFIDFSKNVMDVLIEYEEHSFEDIFKAE</sequence>
<evidence type="ECO:0000259" key="3">
    <source>
        <dbReference type="Pfam" id="PF00561"/>
    </source>
</evidence>
<dbReference type="InterPro" id="IPR029058">
    <property type="entry name" value="AB_hydrolase_fold"/>
</dbReference>
<evidence type="ECO:0000313" key="4">
    <source>
        <dbReference type="EMBL" id="QBF34360.1"/>
    </source>
</evidence>
<accession>A0A4P6MNA3</accession>
<dbReference type="KEGG" id="mphi:EG856_00205"/>
<keyword evidence="4" id="KW-0378">Hydrolase</keyword>
<evidence type="ECO:0000313" key="5">
    <source>
        <dbReference type="Proteomes" id="UP000289326"/>
    </source>
</evidence>
<dbReference type="InterPro" id="IPR050266">
    <property type="entry name" value="AB_hydrolase_sf"/>
</dbReference>
<dbReference type="Pfam" id="PF00561">
    <property type="entry name" value="Abhydrolase_1"/>
    <property type="match status" value="1"/>
</dbReference>
<dbReference type="EMBL" id="CP034841">
    <property type="protein sequence ID" value="QBF34360.1"/>
    <property type="molecule type" value="Genomic_DNA"/>
</dbReference>
<protein>
    <submittedName>
        <fullName evidence="4">Alpha/beta fold hydrolase</fullName>
    </submittedName>
</protein>
<dbReference type="InterPro" id="IPR000073">
    <property type="entry name" value="AB_hydrolase_1"/>
</dbReference>
<dbReference type="AlphaFoldDB" id="A0A4P6MNA3"/>
<dbReference type="OrthoDB" id="395697at2"/>
<evidence type="ECO:0000256" key="1">
    <source>
        <dbReference type="ARBA" id="ARBA00006989"/>
    </source>
</evidence>
<evidence type="ECO:0000256" key="2">
    <source>
        <dbReference type="ARBA" id="ARBA00022487"/>
    </source>
</evidence>
<organism evidence="4 5">
    <name type="scientific">Mycoplasmopsis phocirhinis</name>
    <dbReference type="NCBI Taxonomy" id="142650"/>
    <lineage>
        <taxon>Bacteria</taxon>
        <taxon>Bacillati</taxon>
        <taxon>Mycoplasmatota</taxon>
        <taxon>Mycoplasmoidales</taxon>
        <taxon>Metamycoplasmataceae</taxon>
        <taxon>Mycoplasmopsis</taxon>
    </lineage>
</organism>
<dbReference type="SUPFAM" id="SSF53474">
    <property type="entry name" value="alpha/beta-Hydrolases"/>
    <property type="match status" value="1"/>
</dbReference>
<dbReference type="GO" id="GO:0052689">
    <property type="term" value="F:carboxylic ester hydrolase activity"/>
    <property type="evidence" value="ECO:0007669"/>
    <property type="project" value="UniProtKB-KW"/>
</dbReference>